<sequence>MSYEVNSYVKDLWQLLLDNKNKLIIAGGTYINPGNFIYYIGQLKELDPENKKKYHDFAIECLKTFIEDNLDCDQSFVNSVEQIITMMRDIRRNQDRNNEPELLFKVQSEDIKQYILNNPKYCKEVFRFLYHQGNTSGFSKYVENVVSVFQDLSTSKNKDHAYKANKMLKDLEKQNKITGEYKR</sequence>
<reference evidence="1" key="1">
    <citation type="submission" date="2016-10" db="EMBL/GenBank/DDBJ databases">
        <authorList>
            <person name="de Groot N.N."/>
        </authorList>
    </citation>
    <scope>NUCLEOTIDE SEQUENCE</scope>
</reference>
<proteinExistence type="predicted"/>
<organism evidence="1">
    <name type="scientific">hydrothermal vent metagenome</name>
    <dbReference type="NCBI Taxonomy" id="652676"/>
    <lineage>
        <taxon>unclassified sequences</taxon>
        <taxon>metagenomes</taxon>
        <taxon>ecological metagenomes</taxon>
    </lineage>
</organism>
<name>A0A1W1E3Z8_9ZZZZ</name>
<accession>A0A1W1E3Z8</accession>
<dbReference type="EMBL" id="FPHZ01000164">
    <property type="protein sequence ID" value="SFV88588.1"/>
    <property type="molecule type" value="Genomic_DNA"/>
</dbReference>
<gene>
    <name evidence="1" type="ORF">MNB_SUP05-SYMBIONT-5-1363</name>
</gene>
<dbReference type="AlphaFoldDB" id="A0A1W1E3Z8"/>
<evidence type="ECO:0000313" key="1">
    <source>
        <dbReference type="EMBL" id="SFV88588.1"/>
    </source>
</evidence>
<protein>
    <submittedName>
        <fullName evidence="1">Uncharacterized protein</fullName>
    </submittedName>
</protein>